<dbReference type="Gene3D" id="3.40.50.300">
    <property type="entry name" value="P-loop containing nucleotide triphosphate hydrolases"/>
    <property type="match status" value="1"/>
</dbReference>
<gene>
    <name evidence="6" type="ORF">CH360_12585</name>
    <name evidence="7" type="ORF">CH373_11680</name>
</gene>
<dbReference type="GO" id="GO:0055085">
    <property type="term" value="P:transmembrane transport"/>
    <property type="evidence" value="ECO:0007669"/>
    <property type="project" value="UniProtKB-ARBA"/>
</dbReference>
<accession>A0A2M9ZMA1</accession>
<evidence type="ECO:0000259" key="5">
    <source>
        <dbReference type="PROSITE" id="PS50893"/>
    </source>
</evidence>
<dbReference type="GO" id="GO:0005524">
    <property type="term" value="F:ATP binding"/>
    <property type="evidence" value="ECO:0007669"/>
    <property type="project" value="UniProtKB-KW"/>
</dbReference>
<dbReference type="InterPro" id="IPR003593">
    <property type="entry name" value="AAA+_ATPase"/>
</dbReference>
<comment type="similarity">
    <text evidence="1">Belongs to the ABC transporter superfamily.</text>
</comment>
<dbReference type="GO" id="GO:0016887">
    <property type="term" value="F:ATP hydrolysis activity"/>
    <property type="evidence" value="ECO:0007669"/>
    <property type="project" value="InterPro"/>
</dbReference>
<dbReference type="SMART" id="SM00382">
    <property type="entry name" value="AAA"/>
    <property type="match status" value="1"/>
</dbReference>
<keyword evidence="8" id="KW-1185">Reference proteome</keyword>
<dbReference type="AlphaFoldDB" id="A0A2M9ZMA1"/>
<evidence type="ECO:0000313" key="8">
    <source>
        <dbReference type="Proteomes" id="UP000231962"/>
    </source>
</evidence>
<sequence length="260" mass="28863">MEAKGNSFTEQHSELAIKVKELSIENSKRKLLDSVNLDLKKGDFLAIFGRSGSGKSTLIKALLGIPFPSNWKSSGSIYYFGRENISPKLVQPVFQDPIGSFDPLWSLEKSLREPLLLLKEEDQYEVLLDKWIPILGLLGRDLKRNASSFSGGELQRFALLRALLVRPKIFLLDEATSALDPILRNDVVSELSKLSRNAGASILWVTHNVRTALTYCSRIAVMESGSLIEEGTVSEVSENPRKKETKLLMEALSSSGKISL</sequence>
<dbReference type="Pfam" id="PF00005">
    <property type="entry name" value="ABC_tran"/>
    <property type="match status" value="1"/>
</dbReference>
<organism evidence="7 9">
    <name type="scientific">Leptospira perolatii</name>
    <dbReference type="NCBI Taxonomy" id="2023191"/>
    <lineage>
        <taxon>Bacteria</taxon>
        <taxon>Pseudomonadati</taxon>
        <taxon>Spirochaetota</taxon>
        <taxon>Spirochaetia</taxon>
        <taxon>Leptospirales</taxon>
        <taxon>Leptospiraceae</taxon>
        <taxon>Leptospira</taxon>
    </lineage>
</organism>
<feature type="domain" description="ABC transporter" evidence="5">
    <location>
        <begin position="17"/>
        <end position="249"/>
    </location>
</feature>
<keyword evidence="2" id="KW-0813">Transport</keyword>
<dbReference type="PROSITE" id="PS00211">
    <property type="entry name" value="ABC_TRANSPORTER_1"/>
    <property type="match status" value="1"/>
</dbReference>
<dbReference type="PANTHER" id="PTHR43776">
    <property type="entry name" value="TRANSPORT ATP-BINDING PROTEIN"/>
    <property type="match status" value="1"/>
</dbReference>
<keyword evidence="3" id="KW-0547">Nucleotide-binding</keyword>
<evidence type="ECO:0000256" key="4">
    <source>
        <dbReference type="ARBA" id="ARBA00022840"/>
    </source>
</evidence>
<dbReference type="InterPro" id="IPR027417">
    <property type="entry name" value="P-loop_NTPase"/>
</dbReference>
<evidence type="ECO:0000313" key="7">
    <source>
        <dbReference type="EMBL" id="PJZ73145.1"/>
    </source>
</evidence>
<dbReference type="InterPro" id="IPR017871">
    <property type="entry name" value="ABC_transporter-like_CS"/>
</dbReference>
<dbReference type="InterPro" id="IPR050319">
    <property type="entry name" value="ABC_transp_ATP-bind"/>
</dbReference>
<dbReference type="PROSITE" id="PS50893">
    <property type="entry name" value="ABC_TRANSPORTER_2"/>
    <property type="match status" value="1"/>
</dbReference>
<evidence type="ECO:0000313" key="9">
    <source>
        <dbReference type="Proteomes" id="UP000231990"/>
    </source>
</evidence>
<evidence type="ECO:0000256" key="2">
    <source>
        <dbReference type="ARBA" id="ARBA00022448"/>
    </source>
</evidence>
<comment type="caution">
    <text evidence="7">The sequence shown here is derived from an EMBL/GenBank/DDBJ whole genome shotgun (WGS) entry which is preliminary data.</text>
</comment>
<dbReference type="Proteomes" id="UP000231990">
    <property type="component" value="Unassembled WGS sequence"/>
</dbReference>
<dbReference type="EMBL" id="NPDZ01000006">
    <property type="protein sequence ID" value="PJZ73145.1"/>
    <property type="molecule type" value="Genomic_DNA"/>
</dbReference>
<evidence type="ECO:0000313" key="6">
    <source>
        <dbReference type="EMBL" id="PJZ69111.1"/>
    </source>
</evidence>
<evidence type="ECO:0000256" key="1">
    <source>
        <dbReference type="ARBA" id="ARBA00005417"/>
    </source>
</evidence>
<proteinExistence type="inferred from homology"/>
<dbReference type="OrthoDB" id="344505at2"/>
<keyword evidence="4 7" id="KW-0067">ATP-binding</keyword>
<dbReference type="InterPro" id="IPR003439">
    <property type="entry name" value="ABC_transporter-like_ATP-bd"/>
</dbReference>
<dbReference type="Proteomes" id="UP000231962">
    <property type="component" value="Unassembled WGS sequence"/>
</dbReference>
<dbReference type="PANTHER" id="PTHR43776:SF7">
    <property type="entry name" value="D,D-DIPEPTIDE TRANSPORT ATP-BINDING PROTEIN DDPF-RELATED"/>
    <property type="match status" value="1"/>
</dbReference>
<name>A0A2M9ZMA1_9LEPT</name>
<reference evidence="8 9" key="1">
    <citation type="submission" date="2017-07" db="EMBL/GenBank/DDBJ databases">
        <title>Leptospira spp. isolated from tropical soils.</title>
        <authorList>
            <person name="Thibeaux R."/>
            <person name="Iraola G."/>
            <person name="Ferres I."/>
            <person name="Bierque E."/>
            <person name="Girault D."/>
            <person name="Soupe-Gilbert M.-E."/>
            <person name="Picardeau M."/>
            <person name="Goarant C."/>
        </authorList>
    </citation>
    <scope>NUCLEOTIDE SEQUENCE [LARGE SCALE GENOMIC DNA]</scope>
    <source>
        <strain evidence="7 9">FH1-B-B1</strain>
        <strain evidence="6 8">FH1-B-C1</strain>
    </source>
</reference>
<evidence type="ECO:0000256" key="3">
    <source>
        <dbReference type="ARBA" id="ARBA00022741"/>
    </source>
</evidence>
<dbReference type="RefSeq" id="WP_100714403.1">
    <property type="nucleotide sequence ID" value="NZ_NPDY01000012.1"/>
</dbReference>
<dbReference type="EMBL" id="NPDY01000012">
    <property type="protein sequence ID" value="PJZ69111.1"/>
    <property type="molecule type" value="Genomic_DNA"/>
</dbReference>
<protein>
    <submittedName>
        <fullName evidence="7">ABC transporter ATP-binding protein</fullName>
    </submittedName>
</protein>
<dbReference type="SUPFAM" id="SSF52540">
    <property type="entry name" value="P-loop containing nucleoside triphosphate hydrolases"/>
    <property type="match status" value="1"/>
</dbReference>